<dbReference type="GO" id="GO:0006414">
    <property type="term" value="P:translational elongation"/>
    <property type="evidence" value="ECO:0007669"/>
    <property type="project" value="TreeGrafter"/>
</dbReference>
<gene>
    <name evidence="7" type="ORF">DR999_PMT21759</name>
</gene>
<organism evidence="7 8">
    <name type="scientific">Platysternon megacephalum</name>
    <name type="common">big-headed turtle</name>
    <dbReference type="NCBI Taxonomy" id="55544"/>
    <lineage>
        <taxon>Eukaryota</taxon>
        <taxon>Metazoa</taxon>
        <taxon>Chordata</taxon>
        <taxon>Craniata</taxon>
        <taxon>Vertebrata</taxon>
        <taxon>Euteleostomi</taxon>
        <taxon>Archelosauria</taxon>
        <taxon>Testudinata</taxon>
        <taxon>Testudines</taxon>
        <taxon>Cryptodira</taxon>
        <taxon>Durocryptodira</taxon>
        <taxon>Testudinoidea</taxon>
        <taxon>Platysternidae</taxon>
        <taxon>Platysternon</taxon>
    </lineage>
</organism>
<accession>A0A4D9DLD8</accession>
<keyword evidence="4" id="KW-0648">Protein biosynthesis</keyword>
<keyword evidence="8" id="KW-1185">Reference proteome</keyword>
<dbReference type="PANTHER" id="PTHR43986:SF1">
    <property type="entry name" value="ELONGATION FACTOR 1-GAMMA"/>
    <property type="match status" value="1"/>
</dbReference>
<dbReference type="InterPro" id="IPR036282">
    <property type="entry name" value="Glutathione-S-Trfase_C_sf"/>
</dbReference>
<reference evidence="7 8" key="1">
    <citation type="submission" date="2019-04" db="EMBL/GenBank/DDBJ databases">
        <title>Draft genome of the big-headed turtle Platysternon megacephalum.</title>
        <authorList>
            <person name="Gong S."/>
        </authorList>
    </citation>
    <scope>NUCLEOTIDE SEQUENCE [LARGE SCALE GENOMIC DNA]</scope>
    <source>
        <strain evidence="7">DO16091913</strain>
        <tissue evidence="7">Muscle</tissue>
    </source>
</reference>
<feature type="domain" description="GST C-terminal" evidence="6">
    <location>
        <begin position="1"/>
        <end position="169"/>
    </location>
</feature>
<dbReference type="EMBL" id="QXTE01000670">
    <property type="protein sequence ID" value="TFJ96459.1"/>
    <property type="molecule type" value="Genomic_DNA"/>
</dbReference>
<dbReference type="Gene3D" id="3.40.50.620">
    <property type="entry name" value="HUPs"/>
    <property type="match status" value="1"/>
</dbReference>
<dbReference type="InterPro" id="IPR001412">
    <property type="entry name" value="aa-tRNA-synth_I_CS"/>
</dbReference>
<dbReference type="InterPro" id="IPR002300">
    <property type="entry name" value="aa-tRNA-synth_Ia"/>
</dbReference>
<evidence type="ECO:0000256" key="3">
    <source>
        <dbReference type="ARBA" id="ARBA00022840"/>
    </source>
</evidence>
<evidence type="ECO:0000256" key="5">
    <source>
        <dbReference type="ARBA" id="ARBA00023146"/>
    </source>
</evidence>
<evidence type="ECO:0000259" key="6">
    <source>
        <dbReference type="PROSITE" id="PS50405"/>
    </source>
</evidence>
<dbReference type="GO" id="GO:0004812">
    <property type="term" value="F:aminoacyl-tRNA ligase activity"/>
    <property type="evidence" value="ECO:0007669"/>
    <property type="project" value="UniProtKB-KW"/>
</dbReference>
<evidence type="ECO:0000313" key="7">
    <source>
        <dbReference type="EMBL" id="TFJ96459.1"/>
    </source>
</evidence>
<keyword evidence="5" id="KW-0030">Aminoacyl-tRNA synthetase</keyword>
<comment type="caution">
    <text evidence="7">The sequence shown here is derived from an EMBL/GenBank/DDBJ whole genome shotgun (WGS) entry which is preliminary data.</text>
</comment>
<evidence type="ECO:0000256" key="1">
    <source>
        <dbReference type="ARBA" id="ARBA00022598"/>
    </source>
</evidence>
<keyword evidence="2" id="KW-0547">Nucleotide-binding</keyword>
<dbReference type="PROSITE" id="PS50405">
    <property type="entry name" value="GST_CTER"/>
    <property type="match status" value="1"/>
</dbReference>
<dbReference type="SUPFAM" id="SSF52374">
    <property type="entry name" value="Nucleotidylyl transferase"/>
    <property type="match status" value="1"/>
</dbReference>
<dbReference type="Pfam" id="PF00133">
    <property type="entry name" value="tRNA-synt_1"/>
    <property type="match status" value="1"/>
</dbReference>
<protein>
    <submittedName>
        <fullName evidence="7">Valine--tRNA ligase</fullName>
    </submittedName>
</protein>
<dbReference type="GO" id="GO:0005524">
    <property type="term" value="F:ATP binding"/>
    <property type="evidence" value="ECO:0007669"/>
    <property type="project" value="UniProtKB-KW"/>
</dbReference>
<dbReference type="InterPro" id="IPR010987">
    <property type="entry name" value="Glutathione-S-Trfase_C-like"/>
</dbReference>
<sequence length="247" mass="27135">MPTLYLSPHPDNFQNQRVLIAARYAPTLPEVVELPEQGLPLQPPAASCPLPKLPALESRPGVWVSGPAAVAHLLCPERLRGQGPAGGALVQQWLRTYLVAEAVTLADVTVACALLLPYKYVLDPPSRAPYPNVTRWFLTCVNQPQFQAVLGPVKLCEQARGGDAPKPKTQDVTGPMPDAYSPQYVEAAWYPWWESQGFFKPEYGRQRVSEPNPKGLFMMCIPPPNVTGSLHLGHALTNAIQDALTRW</sequence>
<dbReference type="InterPro" id="IPR014729">
    <property type="entry name" value="Rossmann-like_a/b/a_fold"/>
</dbReference>
<dbReference type="InterPro" id="IPR050802">
    <property type="entry name" value="EF-GSTs"/>
</dbReference>
<name>A0A4D9DLD8_9SAUR</name>
<dbReference type="SUPFAM" id="SSF47616">
    <property type="entry name" value="GST C-terminal domain-like"/>
    <property type="match status" value="1"/>
</dbReference>
<dbReference type="GO" id="GO:0005737">
    <property type="term" value="C:cytoplasm"/>
    <property type="evidence" value="ECO:0007669"/>
    <property type="project" value="TreeGrafter"/>
</dbReference>
<dbReference type="Pfam" id="PF00043">
    <property type="entry name" value="GST_C"/>
    <property type="match status" value="1"/>
</dbReference>
<dbReference type="Gene3D" id="1.20.1050.10">
    <property type="match status" value="1"/>
</dbReference>
<dbReference type="GO" id="GO:0006418">
    <property type="term" value="P:tRNA aminoacylation for protein translation"/>
    <property type="evidence" value="ECO:0007669"/>
    <property type="project" value="InterPro"/>
</dbReference>
<dbReference type="PANTHER" id="PTHR43986">
    <property type="entry name" value="ELONGATION FACTOR 1-GAMMA"/>
    <property type="match status" value="1"/>
</dbReference>
<dbReference type="GO" id="GO:0005634">
    <property type="term" value="C:nucleus"/>
    <property type="evidence" value="ECO:0007669"/>
    <property type="project" value="TreeGrafter"/>
</dbReference>
<dbReference type="InterPro" id="IPR004046">
    <property type="entry name" value="GST_C"/>
</dbReference>
<evidence type="ECO:0000313" key="8">
    <source>
        <dbReference type="Proteomes" id="UP000297703"/>
    </source>
</evidence>
<evidence type="ECO:0000256" key="2">
    <source>
        <dbReference type="ARBA" id="ARBA00022741"/>
    </source>
</evidence>
<reference evidence="7 8" key="2">
    <citation type="submission" date="2019-04" db="EMBL/GenBank/DDBJ databases">
        <title>The genome sequence of big-headed turtle.</title>
        <authorList>
            <person name="Gong S."/>
        </authorList>
    </citation>
    <scope>NUCLEOTIDE SEQUENCE [LARGE SCALE GENOMIC DNA]</scope>
    <source>
        <strain evidence="7">DO16091913</strain>
        <tissue evidence="7">Muscle</tissue>
    </source>
</reference>
<evidence type="ECO:0000256" key="4">
    <source>
        <dbReference type="ARBA" id="ARBA00022917"/>
    </source>
</evidence>
<proteinExistence type="predicted"/>
<dbReference type="AlphaFoldDB" id="A0A4D9DLD8"/>
<dbReference type="STRING" id="55544.A0A4D9DLD8"/>
<dbReference type="PROSITE" id="PS00178">
    <property type="entry name" value="AA_TRNA_LIGASE_I"/>
    <property type="match status" value="1"/>
</dbReference>
<keyword evidence="3" id="KW-0067">ATP-binding</keyword>
<dbReference type="Proteomes" id="UP000297703">
    <property type="component" value="Unassembled WGS sequence"/>
</dbReference>
<dbReference type="OrthoDB" id="9212578at2759"/>
<keyword evidence="1 7" id="KW-0436">Ligase</keyword>